<keyword evidence="2" id="KW-1185">Reference proteome</keyword>
<gene>
    <name evidence="1" type="ORF">D1B33_10380</name>
</gene>
<dbReference type="Proteomes" id="UP000265692">
    <property type="component" value="Unassembled WGS sequence"/>
</dbReference>
<proteinExistence type="predicted"/>
<comment type="caution">
    <text evidence="1">The sequence shown here is derived from an EMBL/GenBank/DDBJ whole genome shotgun (WGS) entry which is preliminary data.</text>
</comment>
<accession>A0A396S7G1</accession>
<protein>
    <submittedName>
        <fullName evidence="1">Uncharacterized protein</fullName>
    </submittedName>
</protein>
<evidence type="ECO:0000313" key="1">
    <source>
        <dbReference type="EMBL" id="RHW36788.1"/>
    </source>
</evidence>
<dbReference type="OrthoDB" id="2889790at2"/>
<dbReference type="EMBL" id="QWEI01000004">
    <property type="protein sequence ID" value="RHW36788.1"/>
    <property type="molecule type" value="Genomic_DNA"/>
</dbReference>
<sequence>MGVDRFGQVLHLPDLQFSQLCQQQFSINKGIYNTIDSWFYHNGVINILDRRQMILQFMSIHTQDETSAKFGPGGLSKKLEDFWDKIIAKIPMH</sequence>
<organism evidence="1 2">
    <name type="scientific">Ureibacillus yapensis</name>
    <dbReference type="NCBI Taxonomy" id="2304605"/>
    <lineage>
        <taxon>Bacteria</taxon>
        <taxon>Bacillati</taxon>
        <taxon>Bacillota</taxon>
        <taxon>Bacilli</taxon>
        <taxon>Bacillales</taxon>
        <taxon>Caryophanaceae</taxon>
        <taxon>Ureibacillus</taxon>
    </lineage>
</organism>
<reference evidence="1 2" key="1">
    <citation type="submission" date="2018-08" db="EMBL/GenBank/DDBJ databases">
        <title>Lysinibacillus sp. YLB-03 draft genome sequence.</title>
        <authorList>
            <person name="Yu L."/>
        </authorList>
    </citation>
    <scope>NUCLEOTIDE SEQUENCE [LARGE SCALE GENOMIC DNA]</scope>
    <source>
        <strain evidence="1 2">YLB-03</strain>
    </source>
</reference>
<dbReference type="AlphaFoldDB" id="A0A396S7G1"/>
<evidence type="ECO:0000313" key="2">
    <source>
        <dbReference type="Proteomes" id="UP000265692"/>
    </source>
</evidence>
<name>A0A396S7G1_9BACL</name>